<protein>
    <submittedName>
        <fullName evidence="2">Uncharacterized protein</fullName>
    </submittedName>
</protein>
<accession>A0A6H5ICS9</accession>
<evidence type="ECO:0000313" key="3">
    <source>
        <dbReference type="Proteomes" id="UP000479190"/>
    </source>
</evidence>
<name>A0A6H5ICS9_9HYME</name>
<proteinExistence type="predicted"/>
<sequence length="301" mass="35214">MYDEYGDYDDDDDYDEDDEDDDDDEEESYTSSESSATEYEEEEEEEVRVARTIAAFRKCDEFLQKHSISPDIFCRYKERLALQTWLLRRLTIKASKSAAASELSMTRRERTRERVEGSRVWTFMYCTETMIYFTDILFYVTALHHTRLINCNCNLHRDLLRSRLACDDGPPVVLHINFHCHASACITHKLLAFDCVHIILMLISFSSIMHKSSMIIQKFVCQSCAQVLHGRKIPKEEEKKTKKALESHYLDAARRRYIASKCARPRCVGELRREILAGQYALHGNADISSRESTLWFQMRI</sequence>
<feature type="compositionally biased region" description="Acidic residues" evidence="1">
    <location>
        <begin position="1"/>
        <end position="28"/>
    </location>
</feature>
<reference evidence="2 3" key="1">
    <citation type="submission" date="2020-02" db="EMBL/GenBank/DDBJ databases">
        <authorList>
            <person name="Ferguson B K."/>
        </authorList>
    </citation>
    <scope>NUCLEOTIDE SEQUENCE [LARGE SCALE GENOMIC DNA]</scope>
</reference>
<evidence type="ECO:0000256" key="1">
    <source>
        <dbReference type="SAM" id="MobiDB-lite"/>
    </source>
</evidence>
<keyword evidence="3" id="KW-1185">Reference proteome</keyword>
<gene>
    <name evidence="2" type="ORF">TBRA_LOCUS5068</name>
</gene>
<organism evidence="2 3">
    <name type="scientific">Trichogramma brassicae</name>
    <dbReference type="NCBI Taxonomy" id="86971"/>
    <lineage>
        <taxon>Eukaryota</taxon>
        <taxon>Metazoa</taxon>
        <taxon>Ecdysozoa</taxon>
        <taxon>Arthropoda</taxon>
        <taxon>Hexapoda</taxon>
        <taxon>Insecta</taxon>
        <taxon>Pterygota</taxon>
        <taxon>Neoptera</taxon>
        <taxon>Endopterygota</taxon>
        <taxon>Hymenoptera</taxon>
        <taxon>Apocrita</taxon>
        <taxon>Proctotrupomorpha</taxon>
        <taxon>Chalcidoidea</taxon>
        <taxon>Trichogrammatidae</taxon>
        <taxon>Trichogramma</taxon>
    </lineage>
</organism>
<feature type="region of interest" description="Disordered" evidence="1">
    <location>
        <begin position="1"/>
        <end position="45"/>
    </location>
</feature>
<evidence type="ECO:0000313" key="2">
    <source>
        <dbReference type="EMBL" id="CAB0033148.1"/>
    </source>
</evidence>
<dbReference type="EMBL" id="CADCXV010000699">
    <property type="protein sequence ID" value="CAB0033148.1"/>
    <property type="molecule type" value="Genomic_DNA"/>
</dbReference>
<dbReference type="OrthoDB" id="7697974at2759"/>
<dbReference type="AlphaFoldDB" id="A0A6H5ICS9"/>
<dbReference type="Proteomes" id="UP000479190">
    <property type="component" value="Unassembled WGS sequence"/>
</dbReference>